<gene>
    <name evidence="2" type="ORF">IFM12276_49200</name>
</gene>
<feature type="region of interest" description="Disordered" evidence="1">
    <location>
        <begin position="1"/>
        <end position="22"/>
    </location>
</feature>
<name>A0ABM8D3D0_9NOCA</name>
<evidence type="ECO:0000313" key="2">
    <source>
        <dbReference type="EMBL" id="BDU01892.1"/>
    </source>
</evidence>
<keyword evidence="3" id="KW-1185">Reference proteome</keyword>
<dbReference type="EMBL" id="AP026978">
    <property type="protein sequence ID" value="BDU01892.1"/>
    <property type="molecule type" value="Genomic_DNA"/>
</dbReference>
<evidence type="ECO:0000313" key="3">
    <source>
        <dbReference type="Proteomes" id="UP001317870"/>
    </source>
</evidence>
<reference evidence="2 3" key="1">
    <citation type="submission" date="2022-11" db="EMBL/GenBank/DDBJ databases">
        <title>Genome Sequencing of Nocardia sp. ON39_IFM12276 and assembly.</title>
        <authorList>
            <person name="Shimojima M."/>
            <person name="Toyokawa M."/>
            <person name="Uesaka K."/>
        </authorList>
    </citation>
    <scope>NUCLEOTIDE SEQUENCE [LARGE SCALE GENOMIC DNA]</scope>
    <source>
        <strain evidence="2 3">IFM 12276</strain>
    </source>
</reference>
<accession>A0ABM8D3D0</accession>
<dbReference type="Proteomes" id="UP001317870">
    <property type="component" value="Chromosome"/>
</dbReference>
<protein>
    <submittedName>
        <fullName evidence="2">Uncharacterized protein</fullName>
    </submittedName>
</protein>
<proteinExistence type="predicted"/>
<sequence>MALPDLGIAPPDVREAATDPFRTPLEVGEGAAVLPGGYGPHGATAPHRDVTETTGIRDPAAAVVPGETQEVPVLEKPPVIGVAEAVDGLSRASTLSAHTLSTSSANPSEAW</sequence>
<evidence type="ECO:0000256" key="1">
    <source>
        <dbReference type="SAM" id="MobiDB-lite"/>
    </source>
</evidence>
<organism evidence="2 3">
    <name type="scientific">Nocardia sputorum</name>
    <dbReference type="NCBI Taxonomy" id="2984338"/>
    <lineage>
        <taxon>Bacteria</taxon>
        <taxon>Bacillati</taxon>
        <taxon>Actinomycetota</taxon>
        <taxon>Actinomycetes</taxon>
        <taxon>Mycobacteriales</taxon>
        <taxon>Nocardiaceae</taxon>
        <taxon>Nocardia</taxon>
    </lineage>
</organism>